<reference evidence="2 3" key="1">
    <citation type="submission" date="2024-01" db="EMBL/GenBank/DDBJ databases">
        <title>A telomere-to-telomere, gap-free genome of sweet tea (Lithocarpus litseifolius).</title>
        <authorList>
            <person name="Zhou J."/>
        </authorList>
    </citation>
    <scope>NUCLEOTIDE SEQUENCE [LARGE SCALE GENOMIC DNA]</scope>
    <source>
        <strain evidence="2">Zhou-2022a</strain>
        <tissue evidence="2">Leaf</tissue>
    </source>
</reference>
<protein>
    <submittedName>
        <fullName evidence="2">Uncharacterized protein</fullName>
    </submittedName>
</protein>
<dbReference type="InterPro" id="IPR005299">
    <property type="entry name" value="MeTrfase_7"/>
</dbReference>
<evidence type="ECO:0000313" key="2">
    <source>
        <dbReference type="EMBL" id="KAK9988756.1"/>
    </source>
</evidence>
<dbReference type="AlphaFoldDB" id="A0AAW2BRX6"/>
<dbReference type="GO" id="GO:0008168">
    <property type="term" value="F:methyltransferase activity"/>
    <property type="evidence" value="ECO:0007669"/>
    <property type="project" value="InterPro"/>
</dbReference>
<gene>
    <name evidence="2" type="ORF">SO802_028995</name>
</gene>
<keyword evidence="3" id="KW-1185">Reference proteome</keyword>
<dbReference type="Proteomes" id="UP001459277">
    <property type="component" value="Unassembled WGS sequence"/>
</dbReference>
<dbReference type="Pfam" id="PF03492">
    <property type="entry name" value="Methyltransf_7"/>
    <property type="match status" value="1"/>
</dbReference>
<comment type="caution">
    <text evidence="2">The sequence shown here is derived from an EMBL/GenBank/DDBJ whole genome shotgun (WGS) entry which is preliminary data.</text>
</comment>
<evidence type="ECO:0000313" key="3">
    <source>
        <dbReference type="Proteomes" id="UP001459277"/>
    </source>
</evidence>
<feature type="signal peptide" evidence="1">
    <location>
        <begin position="1"/>
        <end position="24"/>
    </location>
</feature>
<dbReference type="InterPro" id="IPR029063">
    <property type="entry name" value="SAM-dependent_MTases_sf"/>
</dbReference>
<name>A0AAW2BRX6_9ROSI</name>
<sequence>MEGSSLAISCTFFILLMWLSEVPKQLVNETREALNKGNICIAKTSPPAVFDAYLKQFEKDFTMFLKCRAEELVPGGRMVLTTLGSIKSDDPLSIWEVVGLKLNDMVLEVRKCLNSCERSI</sequence>
<organism evidence="2 3">
    <name type="scientific">Lithocarpus litseifolius</name>
    <dbReference type="NCBI Taxonomy" id="425828"/>
    <lineage>
        <taxon>Eukaryota</taxon>
        <taxon>Viridiplantae</taxon>
        <taxon>Streptophyta</taxon>
        <taxon>Embryophyta</taxon>
        <taxon>Tracheophyta</taxon>
        <taxon>Spermatophyta</taxon>
        <taxon>Magnoliopsida</taxon>
        <taxon>eudicotyledons</taxon>
        <taxon>Gunneridae</taxon>
        <taxon>Pentapetalae</taxon>
        <taxon>rosids</taxon>
        <taxon>fabids</taxon>
        <taxon>Fagales</taxon>
        <taxon>Fagaceae</taxon>
        <taxon>Lithocarpus</taxon>
    </lineage>
</organism>
<dbReference type="SUPFAM" id="SSF53335">
    <property type="entry name" value="S-adenosyl-L-methionine-dependent methyltransferases"/>
    <property type="match status" value="1"/>
</dbReference>
<evidence type="ECO:0000256" key="1">
    <source>
        <dbReference type="SAM" id="SignalP"/>
    </source>
</evidence>
<feature type="chain" id="PRO_5043329601" evidence="1">
    <location>
        <begin position="25"/>
        <end position="120"/>
    </location>
</feature>
<dbReference type="EMBL" id="JAZDWU010000010">
    <property type="protein sequence ID" value="KAK9988756.1"/>
    <property type="molecule type" value="Genomic_DNA"/>
</dbReference>
<dbReference type="Gene3D" id="3.40.50.150">
    <property type="entry name" value="Vaccinia Virus protein VP39"/>
    <property type="match status" value="1"/>
</dbReference>
<dbReference type="PANTHER" id="PTHR31009">
    <property type="entry name" value="S-ADENOSYL-L-METHIONINE:CARBOXYL METHYLTRANSFERASE FAMILY PROTEIN"/>
    <property type="match status" value="1"/>
</dbReference>
<keyword evidence="1" id="KW-0732">Signal</keyword>
<proteinExistence type="predicted"/>
<accession>A0AAW2BRX6</accession>